<sequence>METNQNPTPTLVQDRSTVENNIEECIKTAWLHLVADTVDTYTGDDWLSLCPDIDEGELYREWFVWYDGEVAQEWEAYDHLTDKRYAHPDLAMVKAFIDQVEDVRRDSTLVA</sequence>
<proteinExistence type="predicted"/>
<dbReference type="RefSeq" id="WP_023068371.1">
    <property type="nucleotide sequence ID" value="NZ_AUZM01000059.1"/>
</dbReference>
<protein>
    <submittedName>
        <fullName evidence="1">Uncharacterized protein</fullName>
    </submittedName>
</protein>
<gene>
    <name evidence="1" type="ORF">M595_4654</name>
</gene>
<comment type="caution">
    <text evidence="1">The sequence shown here is derived from an EMBL/GenBank/DDBJ whole genome shotgun (WGS) entry which is preliminary data.</text>
</comment>
<evidence type="ECO:0000313" key="1">
    <source>
        <dbReference type="EMBL" id="ERT05381.1"/>
    </source>
</evidence>
<reference evidence="1 2" key="1">
    <citation type="journal article" date="2013" name="Front. Microbiol.">
        <title>Comparative genomic analyses of the cyanobacterium, Lyngbya aestuarii BL J, a powerful hydrogen producer.</title>
        <authorList>
            <person name="Kothari A."/>
            <person name="Vaughn M."/>
            <person name="Garcia-Pichel F."/>
        </authorList>
    </citation>
    <scope>NUCLEOTIDE SEQUENCE [LARGE SCALE GENOMIC DNA]</scope>
    <source>
        <strain evidence="1 2">BL J</strain>
    </source>
</reference>
<name>U7QG43_9CYAN</name>
<dbReference type="PATRIC" id="fig|1348334.3.peg.4499"/>
<dbReference type="EMBL" id="AUZM01000059">
    <property type="protein sequence ID" value="ERT05381.1"/>
    <property type="molecule type" value="Genomic_DNA"/>
</dbReference>
<organism evidence="1 2">
    <name type="scientific">Lyngbya aestuarii BL J</name>
    <dbReference type="NCBI Taxonomy" id="1348334"/>
    <lineage>
        <taxon>Bacteria</taxon>
        <taxon>Bacillati</taxon>
        <taxon>Cyanobacteriota</taxon>
        <taxon>Cyanophyceae</taxon>
        <taxon>Oscillatoriophycideae</taxon>
        <taxon>Oscillatoriales</taxon>
        <taxon>Microcoleaceae</taxon>
        <taxon>Lyngbya</taxon>
    </lineage>
</organism>
<dbReference type="AlphaFoldDB" id="U7QG43"/>
<keyword evidence="2" id="KW-1185">Reference proteome</keyword>
<accession>U7QG43</accession>
<dbReference type="Proteomes" id="UP000017127">
    <property type="component" value="Unassembled WGS sequence"/>
</dbReference>
<evidence type="ECO:0000313" key="2">
    <source>
        <dbReference type="Proteomes" id="UP000017127"/>
    </source>
</evidence>